<evidence type="ECO:0000313" key="1">
    <source>
        <dbReference type="EMBL" id="MCI40162.1"/>
    </source>
</evidence>
<protein>
    <submittedName>
        <fullName evidence="1">Uncharacterized protein</fullName>
    </submittedName>
</protein>
<accession>A0A392RVG6</accession>
<dbReference type="EMBL" id="LXQA010276713">
    <property type="protein sequence ID" value="MCI40162.1"/>
    <property type="molecule type" value="Genomic_DNA"/>
</dbReference>
<comment type="caution">
    <text evidence="1">The sequence shown here is derived from an EMBL/GenBank/DDBJ whole genome shotgun (WGS) entry which is preliminary data.</text>
</comment>
<evidence type="ECO:0000313" key="2">
    <source>
        <dbReference type="Proteomes" id="UP000265520"/>
    </source>
</evidence>
<dbReference type="AlphaFoldDB" id="A0A392RVG6"/>
<name>A0A392RVG6_9FABA</name>
<sequence length="59" mass="6629">MSSIGEREGETRLLVGKSTLFFGSDERRSTCTYLQVQNPSPLIGTEEEHLHHPSRSTLI</sequence>
<feature type="non-terminal residue" evidence="1">
    <location>
        <position position="59"/>
    </location>
</feature>
<proteinExistence type="predicted"/>
<reference evidence="1 2" key="1">
    <citation type="journal article" date="2018" name="Front. Plant Sci.">
        <title>Red Clover (Trifolium pratense) and Zigzag Clover (T. medium) - A Picture of Genomic Similarities and Differences.</title>
        <authorList>
            <person name="Dluhosova J."/>
            <person name="Istvanek J."/>
            <person name="Nedelnik J."/>
            <person name="Repkova J."/>
        </authorList>
    </citation>
    <scope>NUCLEOTIDE SEQUENCE [LARGE SCALE GENOMIC DNA]</scope>
    <source>
        <strain evidence="2">cv. 10/8</strain>
        <tissue evidence="1">Leaf</tissue>
    </source>
</reference>
<organism evidence="1 2">
    <name type="scientific">Trifolium medium</name>
    <dbReference type="NCBI Taxonomy" id="97028"/>
    <lineage>
        <taxon>Eukaryota</taxon>
        <taxon>Viridiplantae</taxon>
        <taxon>Streptophyta</taxon>
        <taxon>Embryophyta</taxon>
        <taxon>Tracheophyta</taxon>
        <taxon>Spermatophyta</taxon>
        <taxon>Magnoliopsida</taxon>
        <taxon>eudicotyledons</taxon>
        <taxon>Gunneridae</taxon>
        <taxon>Pentapetalae</taxon>
        <taxon>rosids</taxon>
        <taxon>fabids</taxon>
        <taxon>Fabales</taxon>
        <taxon>Fabaceae</taxon>
        <taxon>Papilionoideae</taxon>
        <taxon>50 kb inversion clade</taxon>
        <taxon>NPAAA clade</taxon>
        <taxon>Hologalegina</taxon>
        <taxon>IRL clade</taxon>
        <taxon>Trifolieae</taxon>
        <taxon>Trifolium</taxon>
    </lineage>
</organism>
<keyword evidence="2" id="KW-1185">Reference proteome</keyword>
<dbReference type="Proteomes" id="UP000265520">
    <property type="component" value="Unassembled WGS sequence"/>
</dbReference>